<sequence>MVTHGKLDVFVGLDEQPLAKDRFRRRMSELMRLTATLGGKDDSQHLKLCTLLQNLRRRHKWGRWKLKAGAEHGMWVCNILGHVYTKNAVEVDSSKKGQPTNLKGIQLSLEAAGVELNTEVPTEDDWKAILRDSLDARPEEEEGQEEKEDPKGKDTDKVAKKGMRAGGSGGGALRVAEARKRRRQGEESGDAK</sequence>
<feature type="compositionally biased region" description="Acidic residues" evidence="1">
    <location>
        <begin position="138"/>
        <end position="147"/>
    </location>
</feature>
<keyword evidence="3" id="KW-1185">Reference proteome</keyword>
<comment type="caution">
    <text evidence="2">The sequence shown here is derived from an EMBL/GenBank/DDBJ whole genome shotgun (WGS) entry which is preliminary data.</text>
</comment>
<evidence type="ECO:0000313" key="3">
    <source>
        <dbReference type="Proteomes" id="UP001190700"/>
    </source>
</evidence>
<dbReference type="Proteomes" id="UP001190700">
    <property type="component" value="Unassembled WGS sequence"/>
</dbReference>
<accession>A0AAE0L3T2</accession>
<proteinExistence type="predicted"/>
<dbReference type="EMBL" id="LGRX02010008">
    <property type="protein sequence ID" value="KAK3271096.1"/>
    <property type="molecule type" value="Genomic_DNA"/>
</dbReference>
<dbReference type="AlphaFoldDB" id="A0AAE0L3T2"/>
<protein>
    <submittedName>
        <fullName evidence="2">Uncharacterized protein</fullName>
    </submittedName>
</protein>
<organism evidence="2 3">
    <name type="scientific">Cymbomonas tetramitiformis</name>
    <dbReference type="NCBI Taxonomy" id="36881"/>
    <lineage>
        <taxon>Eukaryota</taxon>
        <taxon>Viridiplantae</taxon>
        <taxon>Chlorophyta</taxon>
        <taxon>Pyramimonadophyceae</taxon>
        <taxon>Pyramimonadales</taxon>
        <taxon>Pyramimonadaceae</taxon>
        <taxon>Cymbomonas</taxon>
    </lineage>
</organism>
<evidence type="ECO:0000313" key="2">
    <source>
        <dbReference type="EMBL" id="KAK3271096.1"/>
    </source>
</evidence>
<evidence type="ECO:0000256" key="1">
    <source>
        <dbReference type="SAM" id="MobiDB-lite"/>
    </source>
</evidence>
<feature type="compositionally biased region" description="Basic and acidic residues" evidence="1">
    <location>
        <begin position="148"/>
        <end position="159"/>
    </location>
</feature>
<name>A0AAE0L3T2_9CHLO</name>
<feature type="region of interest" description="Disordered" evidence="1">
    <location>
        <begin position="134"/>
        <end position="192"/>
    </location>
</feature>
<gene>
    <name evidence="2" type="ORF">CYMTET_20533</name>
</gene>
<reference evidence="2 3" key="1">
    <citation type="journal article" date="2015" name="Genome Biol. Evol.">
        <title>Comparative Genomics of a Bacterivorous Green Alga Reveals Evolutionary Causalities and Consequences of Phago-Mixotrophic Mode of Nutrition.</title>
        <authorList>
            <person name="Burns J.A."/>
            <person name="Paasch A."/>
            <person name="Narechania A."/>
            <person name="Kim E."/>
        </authorList>
    </citation>
    <scope>NUCLEOTIDE SEQUENCE [LARGE SCALE GENOMIC DNA]</scope>
    <source>
        <strain evidence="2 3">PLY_AMNH</strain>
    </source>
</reference>